<dbReference type="GO" id="GO:0005737">
    <property type="term" value="C:cytoplasm"/>
    <property type="evidence" value="ECO:0007669"/>
    <property type="project" value="TreeGrafter"/>
</dbReference>
<evidence type="ECO:0000256" key="1">
    <source>
        <dbReference type="SAM" id="Coils"/>
    </source>
</evidence>
<dbReference type="SMART" id="SM00552">
    <property type="entry name" value="ADEAMc"/>
    <property type="match status" value="1"/>
</dbReference>
<keyword evidence="1" id="KW-0175">Coiled coil</keyword>
<keyword evidence="5" id="KW-1185">Reference proteome</keyword>
<accession>A0A4S4M8W2</accession>
<sequence length="732" mass="81446">MPILNDLEKWVLGIPERQREEMARRAAEAERIREAERRWKRQLKEAEERAAEAYEERMDLKRTRENRTYPLGSCQVCGEKSNAPNAVHVRVRFEDATAAKWMTSIPAVNIPISATARLVGLARTKSSLSTARRAASRSARTIQIWSIARGPSSSKVRSRRYTIQSPSDARPVTTTNQSTCRTAATNVVQRGIIALLKATVWTASGTAYIALSIQMTNFNGGALGGDEEDERPDDNGDFDKSKPESKPKAITFREFRCGCEWTERMCQPCLKDMKDMNSCEQCYKAMCDDCLHYDHCGECEQDVQICELCVGDRKECPRCSMPLDSAIEAMAFEAMYGEDETDYGFMSDRRWHETCSLKNRARRHRTMSCDETDSVVSASLDAYASLSISPQPGKFTILAAFVLFSPTSRNVQVISLGTGSKCLPTTRLPPHGDALHDCHAEVIARRGAVRWFLEEARRDASSSSGSEWIARGEDGCFALRDDVHLYLYVSTVPCGDASTGLLASAQDPYIASLKDSTPWPPLPLDVPSRGRDNYARVGVLRTKPGRADAPAVLSMSCSDKIALWSVVGIQGALASGIFRPVYVHGIIMGEVDVEMRATVREECERAFYDRIGELKALCWIADTGKLPEVLINGLRRGVPPKHRFNDKFRPLLSKISLYTLYRSTLEACDLPVPLETATYYTVKQSITHYQMAKRALLGAGAPFANWIRSGAKWESFDARGVLVPPVSDTGHQ</sequence>
<proteinExistence type="predicted"/>
<dbReference type="EMBL" id="SGPL01000009">
    <property type="protein sequence ID" value="THH21038.1"/>
    <property type="molecule type" value="Genomic_DNA"/>
</dbReference>
<feature type="coiled-coil region" evidence="1">
    <location>
        <begin position="29"/>
        <end position="64"/>
    </location>
</feature>
<dbReference type="Proteomes" id="UP000310158">
    <property type="component" value="Unassembled WGS sequence"/>
</dbReference>
<dbReference type="GO" id="GO:0006382">
    <property type="term" value="P:adenosine to inosine editing"/>
    <property type="evidence" value="ECO:0007669"/>
    <property type="project" value="TreeGrafter"/>
</dbReference>
<evidence type="ECO:0000256" key="2">
    <source>
        <dbReference type="SAM" id="MobiDB-lite"/>
    </source>
</evidence>
<name>A0A4S4M8W2_9AGAM</name>
<evidence type="ECO:0000313" key="4">
    <source>
        <dbReference type="EMBL" id="THH21038.1"/>
    </source>
</evidence>
<feature type="region of interest" description="Disordered" evidence="2">
    <location>
        <begin position="156"/>
        <end position="177"/>
    </location>
</feature>
<dbReference type="GO" id="GO:0006396">
    <property type="term" value="P:RNA processing"/>
    <property type="evidence" value="ECO:0007669"/>
    <property type="project" value="InterPro"/>
</dbReference>
<dbReference type="PANTHER" id="PTHR10910:SF62">
    <property type="entry name" value="AT07585P-RELATED"/>
    <property type="match status" value="1"/>
</dbReference>
<dbReference type="GO" id="GO:0005730">
    <property type="term" value="C:nucleolus"/>
    <property type="evidence" value="ECO:0007669"/>
    <property type="project" value="TreeGrafter"/>
</dbReference>
<reference evidence="4 5" key="1">
    <citation type="submission" date="2019-02" db="EMBL/GenBank/DDBJ databases">
        <title>Genome sequencing of the rare red list fungi Bondarzewia mesenterica.</title>
        <authorList>
            <person name="Buettner E."/>
            <person name="Kellner H."/>
        </authorList>
    </citation>
    <scope>NUCLEOTIDE SEQUENCE [LARGE SCALE GENOMIC DNA]</scope>
    <source>
        <strain evidence="4 5">DSM 108281</strain>
    </source>
</reference>
<dbReference type="AlphaFoldDB" id="A0A4S4M8W2"/>
<dbReference type="GO" id="GO:0008251">
    <property type="term" value="F:tRNA-specific adenosine deaminase activity"/>
    <property type="evidence" value="ECO:0007669"/>
    <property type="project" value="TreeGrafter"/>
</dbReference>
<organism evidence="4 5">
    <name type="scientific">Bondarzewia mesenterica</name>
    <dbReference type="NCBI Taxonomy" id="1095465"/>
    <lineage>
        <taxon>Eukaryota</taxon>
        <taxon>Fungi</taxon>
        <taxon>Dikarya</taxon>
        <taxon>Basidiomycota</taxon>
        <taxon>Agaricomycotina</taxon>
        <taxon>Agaricomycetes</taxon>
        <taxon>Russulales</taxon>
        <taxon>Bondarzewiaceae</taxon>
        <taxon>Bondarzewia</taxon>
    </lineage>
</organism>
<feature type="region of interest" description="Disordered" evidence="2">
    <location>
        <begin position="222"/>
        <end position="245"/>
    </location>
</feature>
<dbReference type="PROSITE" id="PS50141">
    <property type="entry name" value="A_DEAMIN_EDITASE"/>
    <property type="match status" value="1"/>
</dbReference>
<evidence type="ECO:0000259" key="3">
    <source>
        <dbReference type="PROSITE" id="PS50141"/>
    </source>
</evidence>
<evidence type="ECO:0000313" key="5">
    <source>
        <dbReference type="Proteomes" id="UP000310158"/>
    </source>
</evidence>
<dbReference type="OrthoDB" id="10268011at2759"/>
<protein>
    <recommendedName>
        <fullName evidence="3">A to I editase domain-containing protein</fullName>
    </recommendedName>
</protein>
<dbReference type="GO" id="GO:0003726">
    <property type="term" value="F:double-stranded RNA adenosine deaminase activity"/>
    <property type="evidence" value="ECO:0007669"/>
    <property type="project" value="TreeGrafter"/>
</dbReference>
<feature type="domain" description="A to I editase" evidence="3">
    <location>
        <begin position="415"/>
        <end position="617"/>
    </location>
</feature>
<dbReference type="PANTHER" id="PTHR10910">
    <property type="entry name" value="EUKARYOTE SPECIFIC DSRNA BINDING PROTEIN"/>
    <property type="match status" value="1"/>
</dbReference>
<feature type="compositionally biased region" description="Basic and acidic residues" evidence="2">
    <location>
        <begin position="233"/>
        <end position="245"/>
    </location>
</feature>
<comment type="caution">
    <text evidence="4">The sequence shown here is derived from an EMBL/GenBank/DDBJ whole genome shotgun (WGS) entry which is preliminary data.</text>
</comment>
<dbReference type="GO" id="GO:0003725">
    <property type="term" value="F:double-stranded RNA binding"/>
    <property type="evidence" value="ECO:0007669"/>
    <property type="project" value="TreeGrafter"/>
</dbReference>
<dbReference type="InterPro" id="IPR002466">
    <property type="entry name" value="A_deamin"/>
</dbReference>
<gene>
    <name evidence="4" type="ORF">EW146_g439</name>
</gene>
<dbReference type="Pfam" id="PF02137">
    <property type="entry name" value="A_deamin"/>
    <property type="match status" value="1"/>
</dbReference>